<feature type="region of interest" description="Disordered" evidence="7">
    <location>
        <begin position="386"/>
        <end position="416"/>
    </location>
</feature>
<evidence type="ECO:0000256" key="1">
    <source>
        <dbReference type="ARBA" id="ARBA00022448"/>
    </source>
</evidence>
<feature type="transmembrane region" description="Helical" evidence="8">
    <location>
        <begin position="212"/>
        <end position="236"/>
    </location>
</feature>
<name>A0A0W1JKF2_DESHA</name>
<evidence type="ECO:0000256" key="2">
    <source>
        <dbReference type="ARBA" id="ARBA00022485"/>
    </source>
</evidence>
<feature type="domain" description="FMN-binding" evidence="9">
    <location>
        <begin position="83"/>
        <end position="166"/>
    </location>
</feature>
<reference evidence="10 11" key="1">
    <citation type="submission" date="2015-12" db="EMBL/GenBank/DDBJ databases">
        <title>Draft Genome Sequence of Desulfitobacterium hafniense Strain DH, a Sulfate-reducing Bacterium Isolated from Paddy Soils.</title>
        <authorList>
            <person name="Bao P."/>
            <person name="Zhang X."/>
            <person name="Li G."/>
        </authorList>
    </citation>
    <scope>NUCLEOTIDE SEQUENCE [LARGE SCALE GENOMIC DNA]</scope>
    <source>
        <strain evidence="10 11">DH</strain>
    </source>
</reference>
<comment type="caution">
    <text evidence="10">The sequence shown here is derived from an EMBL/GenBank/DDBJ whole genome shotgun (WGS) entry which is preliminary data.</text>
</comment>
<evidence type="ECO:0000256" key="6">
    <source>
        <dbReference type="ARBA" id="ARBA00023014"/>
    </source>
</evidence>
<keyword evidence="4" id="KW-0249">Electron transport</keyword>
<keyword evidence="8" id="KW-1133">Transmembrane helix</keyword>
<keyword evidence="2" id="KW-0004">4Fe-4S</keyword>
<keyword evidence="6" id="KW-0411">Iron-sulfur</keyword>
<dbReference type="GO" id="GO:0051539">
    <property type="term" value="F:4 iron, 4 sulfur cluster binding"/>
    <property type="evidence" value="ECO:0007669"/>
    <property type="project" value="UniProtKB-KW"/>
</dbReference>
<organism evidence="10 11">
    <name type="scientific">Desulfitobacterium hafniense</name>
    <name type="common">Desulfitobacterium frappieri</name>
    <dbReference type="NCBI Taxonomy" id="49338"/>
    <lineage>
        <taxon>Bacteria</taxon>
        <taxon>Bacillati</taxon>
        <taxon>Bacillota</taxon>
        <taxon>Clostridia</taxon>
        <taxon>Eubacteriales</taxon>
        <taxon>Desulfitobacteriaceae</taxon>
        <taxon>Desulfitobacterium</taxon>
    </lineage>
</organism>
<feature type="compositionally biased region" description="Basic and acidic residues" evidence="7">
    <location>
        <begin position="388"/>
        <end position="402"/>
    </location>
</feature>
<proteinExistence type="predicted"/>
<feature type="transmembrane region" description="Helical" evidence="8">
    <location>
        <begin position="307"/>
        <end position="324"/>
    </location>
</feature>
<dbReference type="InterPro" id="IPR017896">
    <property type="entry name" value="4Fe4S_Fe-S-bd"/>
</dbReference>
<keyword evidence="1" id="KW-0813">Transport</keyword>
<dbReference type="SMART" id="SM00900">
    <property type="entry name" value="FMN_bind"/>
    <property type="match status" value="1"/>
</dbReference>
<dbReference type="Pfam" id="PF12801">
    <property type="entry name" value="Fer4_5"/>
    <property type="match status" value="2"/>
</dbReference>
<dbReference type="EMBL" id="LOCK01000017">
    <property type="protein sequence ID" value="KTE92048.1"/>
    <property type="molecule type" value="Genomic_DNA"/>
</dbReference>
<dbReference type="InterPro" id="IPR051684">
    <property type="entry name" value="Electron_Trans/Redox"/>
</dbReference>
<dbReference type="PANTHER" id="PTHR30176:SF3">
    <property type="entry name" value="FERREDOXIN-TYPE PROTEIN NAPH"/>
    <property type="match status" value="1"/>
</dbReference>
<evidence type="ECO:0000313" key="10">
    <source>
        <dbReference type="EMBL" id="KTE92048.1"/>
    </source>
</evidence>
<evidence type="ECO:0000256" key="3">
    <source>
        <dbReference type="ARBA" id="ARBA00022723"/>
    </source>
</evidence>
<dbReference type="OrthoDB" id="9806398at2"/>
<dbReference type="Proteomes" id="UP000054623">
    <property type="component" value="Unassembled WGS sequence"/>
</dbReference>
<keyword evidence="5" id="KW-0408">Iron</keyword>
<accession>A0A0W1JKF2</accession>
<dbReference type="GO" id="GO:0046872">
    <property type="term" value="F:metal ion binding"/>
    <property type="evidence" value="ECO:0007669"/>
    <property type="project" value="UniProtKB-KW"/>
</dbReference>
<dbReference type="PANTHER" id="PTHR30176">
    <property type="entry name" value="FERREDOXIN-TYPE PROTEIN NAPH"/>
    <property type="match status" value="1"/>
</dbReference>
<feature type="transmembrane region" description="Helical" evidence="8">
    <location>
        <begin position="457"/>
        <end position="474"/>
    </location>
</feature>
<dbReference type="InterPro" id="IPR007329">
    <property type="entry name" value="FMN-bd"/>
</dbReference>
<evidence type="ECO:0000256" key="8">
    <source>
        <dbReference type="SAM" id="Phobius"/>
    </source>
</evidence>
<keyword evidence="8" id="KW-0812">Transmembrane</keyword>
<evidence type="ECO:0000313" key="11">
    <source>
        <dbReference type="Proteomes" id="UP000054623"/>
    </source>
</evidence>
<evidence type="ECO:0000256" key="5">
    <source>
        <dbReference type="ARBA" id="ARBA00023004"/>
    </source>
</evidence>
<keyword evidence="3" id="KW-0479">Metal-binding</keyword>
<dbReference type="AlphaFoldDB" id="A0A0W1JKF2"/>
<evidence type="ECO:0000256" key="7">
    <source>
        <dbReference type="SAM" id="MobiDB-lite"/>
    </source>
</evidence>
<sequence>MMITTQAKKARGWVILPFLACFLLLVTSVYQQISDKHDILALLQQGEPAATHYEELEGIYKTYGLYDQAEHLLSYGVIASASGYGGPITLLINVGQEGTLKNAVLVEDSETPLYLRKVLEAGYPENLIGKTVTQPLAAHEDIDSVSGATRTTDGIMLAVEKGMFQVGKNQLGLTVPRLKTFHFQWQDGLVLLMLLVAILASARNMKKLRPWILVAAVFVFGFMENSSLTIGNYLSIVALKMPAFSERPIWYVIVIGVLLVTLLWGRNFYCSWLCPFGAVQEGLYKALNLADYRPNSQLISYARKSRWLFLWLAAMLALFFNNPGIASFEPFSVFFDGDGNTSQWMMMLLILLFSIFILRFWCRCFCPMGVLLDFIASGRRKGQQLFRNKLEPEEGKTEKEERQGEEEPGWAELGPVEGEALEEGGMKKEVAASRACSGCQKGESKREQPPLSSGDKLVAAALAAIWILIIGALLQNTGII</sequence>
<feature type="transmembrane region" description="Helical" evidence="8">
    <location>
        <begin position="344"/>
        <end position="362"/>
    </location>
</feature>
<evidence type="ECO:0000259" key="9">
    <source>
        <dbReference type="SMART" id="SM00900"/>
    </source>
</evidence>
<gene>
    <name evidence="10" type="ORF">AT727_03700</name>
</gene>
<protein>
    <submittedName>
        <fullName evidence="10">FMN-binding protein</fullName>
    </submittedName>
</protein>
<dbReference type="GO" id="GO:0005886">
    <property type="term" value="C:plasma membrane"/>
    <property type="evidence" value="ECO:0007669"/>
    <property type="project" value="TreeGrafter"/>
</dbReference>
<evidence type="ECO:0000256" key="4">
    <source>
        <dbReference type="ARBA" id="ARBA00022982"/>
    </source>
</evidence>
<dbReference type="Pfam" id="PF04205">
    <property type="entry name" value="FMN_bind"/>
    <property type="match status" value="1"/>
</dbReference>
<feature type="transmembrane region" description="Helical" evidence="8">
    <location>
        <begin position="248"/>
        <end position="265"/>
    </location>
</feature>
<dbReference type="GO" id="GO:0010181">
    <property type="term" value="F:FMN binding"/>
    <property type="evidence" value="ECO:0007669"/>
    <property type="project" value="InterPro"/>
</dbReference>
<keyword evidence="8" id="KW-0472">Membrane</keyword>